<name>A0A418W2V3_9PROT</name>
<keyword evidence="1" id="KW-0472">Membrane</keyword>
<dbReference type="Proteomes" id="UP000283458">
    <property type="component" value="Unassembled WGS sequence"/>
</dbReference>
<accession>A0A418W2V3</accession>
<evidence type="ECO:0000256" key="1">
    <source>
        <dbReference type="SAM" id="Phobius"/>
    </source>
</evidence>
<evidence type="ECO:0000313" key="2">
    <source>
        <dbReference type="EMBL" id="RJF84353.1"/>
    </source>
</evidence>
<reference evidence="2 3" key="1">
    <citation type="submission" date="2018-09" db="EMBL/GenBank/DDBJ databases">
        <authorList>
            <person name="Zhu H."/>
        </authorList>
    </citation>
    <scope>NUCLEOTIDE SEQUENCE [LARGE SCALE GENOMIC DNA]</scope>
    <source>
        <strain evidence="2 3">K2W22B-5</strain>
    </source>
</reference>
<dbReference type="EMBL" id="QYUL01000001">
    <property type="protein sequence ID" value="RJF84353.1"/>
    <property type="molecule type" value="Genomic_DNA"/>
</dbReference>
<proteinExistence type="predicted"/>
<comment type="caution">
    <text evidence="2">The sequence shown here is derived from an EMBL/GenBank/DDBJ whole genome shotgun (WGS) entry which is preliminary data.</text>
</comment>
<gene>
    <name evidence="2" type="ORF">D3877_07280</name>
</gene>
<protein>
    <submittedName>
        <fullName evidence="2">Uncharacterized protein</fullName>
    </submittedName>
</protein>
<feature type="transmembrane region" description="Helical" evidence="1">
    <location>
        <begin position="48"/>
        <end position="65"/>
    </location>
</feature>
<keyword evidence="3" id="KW-1185">Reference proteome</keyword>
<keyword evidence="1" id="KW-1133">Transmembrane helix</keyword>
<dbReference type="AlphaFoldDB" id="A0A418W2V3"/>
<sequence length="89" mass="9686">MTQMTPNTGSKRSHRAPRLLFAGLLFAGLLMLVARTASRPDVSLGEMLFPAIGGLVVLAAIAVIVRQDRRERDALPPAQRDRQDHGTPN</sequence>
<organism evidence="2 3">
    <name type="scientific">Azospirillum cavernae</name>
    <dbReference type="NCBI Taxonomy" id="2320860"/>
    <lineage>
        <taxon>Bacteria</taxon>
        <taxon>Pseudomonadati</taxon>
        <taxon>Pseudomonadota</taxon>
        <taxon>Alphaproteobacteria</taxon>
        <taxon>Rhodospirillales</taxon>
        <taxon>Azospirillaceae</taxon>
        <taxon>Azospirillum</taxon>
    </lineage>
</organism>
<evidence type="ECO:0000313" key="3">
    <source>
        <dbReference type="Proteomes" id="UP000283458"/>
    </source>
</evidence>
<keyword evidence="1" id="KW-0812">Transmembrane</keyword>